<dbReference type="Gene3D" id="3.40.50.2300">
    <property type="match status" value="1"/>
</dbReference>
<feature type="domain" description="Receptor ligand binding region" evidence="6">
    <location>
        <begin position="31"/>
        <end position="81"/>
    </location>
</feature>
<comment type="subcellular location">
    <subcellularLocation>
        <location evidence="1">Membrane</location>
    </subcellularLocation>
</comment>
<reference evidence="7" key="1">
    <citation type="submission" date="2022-01" db="EMBL/GenBank/DDBJ databases">
        <authorList>
            <person name="King R."/>
        </authorList>
    </citation>
    <scope>NUCLEOTIDE SEQUENCE</scope>
</reference>
<dbReference type="Pfam" id="PF01094">
    <property type="entry name" value="ANF_receptor"/>
    <property type="match status" value="1"/>
</dbReference>
<dbReference type="AlphaFoldDB" id="A0A9P0HDL7"/>
<evidence type="ECO:0000313" key="8">
    <source>
        <dbReference type="Proteomes" id="UP001152798"/>
    </source>
</evidence>
<evidence type="ECO:0000256" key="4">
    <source>
        <dbReference type="ARBA" id="ARBA00023136"/>
    </source>
</evidence>
<evidence type="ECO:0000256" key="1">
    <source>
        <dbReference type="ARBA" id="ARBA00004370"/>
    </source>
</evidence>
<dbReference type="SUPFAM" id="SSF53822">
    <property type="entry name" value="Periplasmic binding protein-like I"/>
    <property type="match status" value="1"/>
</dbReference>
<sequence>MQMFATPIEENLAHIFVCIFTILNAVLVTKMSDLLELVNSESRVMLLYATREEAILILSWAREYGITGENYVWVVTQSVIENQMNPSHLRIVSKLHLWHKNGQFDAGQYLEILFGWIEIPISFYDQNTSKDLADPITIKETTAKPDSVGLLP</sequence>
<feature type="transmembrane region" description="Helical" evidence="5">
    <location>
        <begin position="12"/>
        <end position="29"/>
    </location>
</feature>
<evidence type="ECO:0000256" key="3">
    <source>
        <dbReference type="ARBA" id="ARBA00022989"/>
    </source>
</evidence>
<proteinExistence type="predicted"/>
<dbReference type="InterPro" id="IPR001828">
    <property type="entry name" value="ANF_lig-bd_rcpt"/>
</dbReference>
<dbReference type="GO" id="GO:0016020">
    <property type="term" value="C:membrane"/>
    <property type="evidence" value="ECO:0007669"/>
    <property type="project" value="UniProtKB-SubCell"/>
</dbReference>
<dbReference type="Proteomes" id="UP001152798">
    <property type="component" value="Chromosome 4"/>
</dbReference>
<dbReference type="EMBL" id="OV725080">
    <property type="protein sequence ID" value="CAH1400010.1"/>
    <property type="molecule type" value="Genomic_DNA"/>
</dbReference>
<organism evidence="7 8">
    <name type="scientific">Nezara viridula</name>
    <name type="common">Southern green stink bug</name>
    <name type="synonym">Cimex viridulus</name>
    <dbReference type="NCBI Taxonomy" id="85310"/>
    <lineage>
        <taxon>Eukaryota</taxon>
        <taxon>Metazoa</taxon>
        <taxon>Ecdysozoa</taxon>
        <taxon>Arthropoda</taxon>
        <taxon>Hexapoda</taxon>
        <taxon>Insecta</taxon>
        <taxon>Pterygota</taxon>
        <taxon>Neoptera</taxon>
        <taxon>Paraneoptera</taxon>
        <taxon>Hemiptera</taxon>
        <taxon>Heteroptera</taxon>
        <taxon>Panheteroptera</taxon>
        <taxon>Pentatomomorpha</taxon>
        <taxon>Pentatomoidea</taxon>
        <taxon>Pentatomidae</taxon>
        <taxon>Pentatominae</taxon>
        <taxon>Nezara</taxon>
    </lineage>
</organism>
<keyword evidence="8" id="KW-1185">Reference proteome</keyword>
<gene>
    <name evidence="7" type="ORF">NEZAVI_LOCUS9326</name>
</gene>
<evidence type="ECO:0000313" key="7">
    <source>
        <dbReference type="EMBL" id="CAH1400010.1"/>
    </source>
</evidence>
<protein>
    <recommendedName>
        <fullName evidence="6">Receptor ligand binding region domain-containing protein</fullName>
    </recommendedName>
</protein>
<keyword evidence="3 5" id="KW-1133">Transmembrane helix</keyword>
<accession>A0A9P0HDL7</accession>
<dbReference type="OrthoDB" id="5984008at2759"/>
<evidence type="ECO:0000259" key="6">
    <source>
        <dbReference type="Pfam" id="PF01094"/>
    </source>
</evidence>
<evidence type="ECO:0000256" key="5">
    <source>
        <dbReference type="SAM" id="Phobius"/>
    </source>
</evidence>
<evidence type="ECO:0000256" key="2">
    <source>
        <dbReference type="ARBA" id="ARBA00022692"/>
    </source>
</evidence>
<keyword evidence="4 5" id="KW-0472">Membrane</keyword>
<keyword evidence="2 5" id="KW-0812">Transmembrane</keyword>
<dbReference type="InterPro" id="IPR028082">
    <property type="entry name" value="Peripla_BP_I"/>
</dbReference>
<name>A0A9P0HDL7_NEZVI</name>